<name>X0SGE1_9ZZZZ</name>
<dbReference type="Gene3D" id="3.80.30.10">
    <property type="entry name" value="pyruvate-formate lyase- activating enzyme"/>
    <property type="match status" value="1"/>
</dbReference>
<evidence type="ECO:0000256" key="2">
    <source>
        <dbReference type="ARBA" id="ARBA00022485"/>
    </source>
</evidence>
<dbReference type="GO" id="GO:0046872">
    <property type="term" value="F:metal ion binding"/>
    <property type="evidence" value="ECO:0007669"/>
    <property type="project" value="UniProtKB-KW"/>
</dbReference>
<dbReference type="SUPFAM" id="SSF54862">
    <property type="entry name" value="4Fe-4S ferredoxins"/>
    <property type="match status" value="1"/>
</dbReference>
<keyword evidence="6" id="KW-0411">Iron-sulfur</keyword>
<dbReference type="InterPro" id="IPR017900">
    <property type="entry name" value="4Fe4S_Fe_S_CS"/>
</dbReference>
<dbReference type="InterPro" id="IPR007197">
    <property type="entry name" value="rSAM"/>
</dbReference>
<dbReference type="InterPro" id="IPR017896">
    <property type="entry name" value="4Fe4S_Fe-S-bd"/>
</dbReference>
<accession>X0SGE1</accession>
<dbReference type="Pfam" id="PF12838">
    <property type="entry name" value="Fer4_7"/>
    <property type="match status" value="1"/>
</dbReference>
<feature type="domain" description="Radical SAM core" evidence="8">
    <location>
        <begin position="1"/>
        <end position="230"/>
    </location>
</feature>
<comment type="cofactor">
    <cofactor evidence="1">
        <name>[4Fe-4S] cluster</name>
        <dbReference type="ChEBI" id="CHEBI:49883"/>
    </cofactor>
</comment>
<dbReference type="PANTHER" id="PTHR30352:SF4">
    <property type="entry name" value="PYRUVATE FORMATE-LYASE 2-ACTIVATING ENZYME"/>
    <property type="match status" value="1"/>
</dbReference>
<protein>
    <recommendedName>
        <fullName evidence="10">Radical SAM core domain-containing protein</fullName>
    </recommendedName>
</protein>
<dbReference type="AlphaFoldDB" id="X0SGE1"/>
<proteinExistence type="predicted"/>
<dbReference type="PANTHER" id="PTHR30352">
    <property type="entry name" value="PYRUVATE FORMATE-LYASE-ACTIVATING ENZYME"/>
    <property type="match status" value="1"/>
</dbReference>
<dbReference type="Gene3D" id="3.30.70.20">
    <property type="match status" value="1"/>
</dbReference>
<gene>
    <name evidence="9" type="ORF">S01H1_18379</name>
</gene>
<organism evidence="9">
    <name type="scientific">marine sediment metagenome</name>
    <dbReference type="NCBI Taxonomy" id="412755"/>
    <lineage>
        <taxon>unclassified sequences</taxon>
        <taxon>metagenomes</taxon>
        <taxon>ecological metagenomes</taxon>
    </lineage>
</organism>
<dbReference type="PROSITE" id="PS00198">
    <property type="entry name" value="4FE4S_FER_1"/>
    <property type="match status" value="1"/>
</dbReference>
<evidence type="ECO:0000256" key="4">
    <source>
        <dbReference type="ARBA" id="ARBA00022723"/>
    </source>
</evidence>
<dbReference type="SUPFAM" id="SSF102114">
    <property type="entry name" value="Radical SAM enzymes"/>
    <property type="match status" value="1"/>
</dbReference>
<dbReference type="InterPro" id="IPR058240">
    <property type="entry name" value="rSAM_sf"/>
</dbReference>
<evidence type="ECO:0000259" key="8">
    <source>
        <dbReference type="PROSITE" id="PS51918"/>
    </source>
</evidence>
<reference evidence="9" key="1">
    <citation type="journal article" date="2014" name="Front. Microbiol.">
        <title>High frequency of phylogenetically diverse reductive dehalogenase-homologous genes in deep subseafloor sedimentary metagenomes.</title>
        <authorList>
            <person name="Kawai M."/>
            <person name="Futagami T."/>
            <person name="Toyoda A."/>
            <person name="Takaki Y."/>
            <person name="Nishi S."/>
            <person name="Hori S."/>
            <person name="Arai W."/>
            <person name="Tsubouchi T."/>
            <person name="Morono Y."/>
            <person name="Uchiyama I."/>
            <person name="Ito T."/>
            <person name="Fujiyama A."/>
            <person name="Inagaki F."/>
            <person name="Takami H."/>
        </authorList>
    </citation>
    <scope>NUCLEOTIDE SEQUENCE</scope>
    <source>
        <strain evidence="9">Expedition CK06-06</strain>
    </source>
</reference>
<feature type="domain" description="4Fe-4S ferredoxin-type" evidence="7">
    <location>
        <begin position="16"/>
        <end position="44"/>
    </location>
</feature>
<dbReference type="InterPro" id="IPR034457">
    <property type="entry name" value="Organic_radical-activating"/>
</dbReference>
<dbReference type="PROSITE" id="PS51379">
    <property type="entry name" value="4FE4S_FER_2"/>
    <property type="match status" value="2"/>
</dbReference>
<keyword evidence="5" id="KW-0408">Iron</keyword>
<evidence type="ECO:0000256" key="3">
    <source>
        <dbReference type="ARBA" id="ARBA00022691"/>
    </source>
</evidence>
<evidence type="ECO:0000313" key="9">
    <source>
        <dbReference type="EMBL" id="GAF80079.1"/>
    </source>
</evidence>
<evidence type="ECO:0000259" key="7">
    <source>
        <dbReference type="PROSITE" id="PS51379"/>
    </source>
</evidence>
<evidence type="ECO:0000256" key="6">
    <source>
        <dbReference type="ARBA" id="ARBA00023014"/>
    </source>
</evidence>
<evidence type="ECO:0008006" key="10">
    <source>
        <dbReference type="Google" id="ProtNLM"/>
    </source>
</evidence>
<dbReference type="PROSITE" id="PS51918">
    <property type="entry name" value="RADICAL_SAM"/>
    <property type="match status" value="1"/>
</dbReference>
<dbReference type="GO" id="GO:0003824">
    <property type="term" value="F:catalytic activity"/>
    <property type="evidence" value="ECO:0007669"/>
    <property type="project" value="InterPro"/>
</dbReference>
<comment type="caution">
    <text evidence="9">The sequence shown here is derived from an EMBL/GenBank/DDBJ whole genome shotgun (WGS) entry which is preliminary data.</text>
</comment>
<dbReference type="EMBL" id="BARS01009823">
    <property type="protein sequence ID" value="GAF80079.1"/>
    <property type="molecule type" value="Genomic_DNA"/>
</dbReference>
<keyword evidence="3" id="KW-0949">S-adenosyl-L-methionine</keyword>
<sequence>MKCIWCHNPEGLRAKPQLVWFEKRCIGCGTCEEVCKNSGLIFSKDGICIDRENCIVCGDCAEECPSEALELMGKQYDPKELADIVVKDKIFYETSGGGLTCSGGEAMIYTQFLEEFLPIVRNEGLHVALDTCGTADSESLDRVLTNVDMVLLDIKLMDEAKHLEYTGVALEKVLAAARHIKASGKPLWIRTPVIPGYTDSAENIAAVAKFINRELGGVERFDLLAFSNLC</sequence>
<keyword evidence="4" id="KW-0479">Metal-binding</keyword>
<evidence type="ECO:0000256" key="5">
    <source>
        <dbReference type="ARBA" id="ARBA00023004"/>
    </source>
</evidence>
<dbReference type="GO" id="GO:0051539">
    <property type="term" value="F:4 iron, 4 sulfur cluster binding"/>
    <property type="evidence" value="ECO:0007669"/>
    <property type="project" value="UniProtKB-KW"/>
</dbReference>
<feature type="non-terminal residue" evidence="9">
    <location>
        <position position="230"/>
    </location>
</feature>
<dbReference type="NCBIfam" id="TIGR02494">
    <property type="entry name" value="PFLE_PFLC"/>
    <property type="match status" value="1"/>
</dbReference>
<feature type="domain" description="4Fe-4S ferredoxin-type" evidence="7">
    <location>
        <begin position="45"/>
        <end position="74"/>
    </location>
</feature>
<evidence type="ECO:0000256" key="1">
    <source>
        <dbReference type="ARBA" id="ARBA00001966"/>
    </source>
</evidence>
<keyword evidence="2" id="KW-0004">4Fe-4S</keyword>